<dbReference type="InterPro" id="IPR012337">
    <property type="entry name" value="RNaseH-like_sf"/>
</dbReference>
<dbReference type="OrthoDB" id="7845843at2"/>
<feature type="region of interest" description="Disordered" evidence="1">
    <location>
        <begin position="79"/>
        <end position="113"/>
    </location>
</feature>
<dbReference type="Gene3D" id="3.30.420.10">
    <property type="entry name" value="Ribonuclease H-like superfamily/Ribonuclease H"/>
    <property type="match status" value="1"/>
</dbReference>
<evidence type="ECO:0000313" key="3">
    <source>
        <dbReference type="EMBL" id="RPF28326.1"/>
    </source>
</evidence>
<organism evidence="3 4">
    <name type="scientific">Georgenia muralis</name>
    <dbReference type="NCBI Taxonomy" id="154117"/>
    <lineage>
        <taxon>Bacteria</taxon>
        <taxon>Bacillati</taxon>
        <taxon>Actinomycetota</taxon>
        <taxon>Actinomycetes</taxon>
        <taxon>Micrococcales</taxon>
        <taxon>Bogoriellaceae</taxon>
        <taxon>Georgenia</taxon>
    </lineage>
</organism>
<proteinExistence type="predicted"/>
<comment type="caution">
    <text evidence="3">The sequence shown here is derived from an EMBL/GenBank/DDBJ whole genome shotgun (WGS) entry which is preliminary data.</text>
</comment>
<dbReference type="PROSITE" id="PS50879">
    <property type="entry name" value="RNASE_H_1"/>
    <property type="match status" value="1"/>
</dbReference>
<dbReference type="Proteomes" id="UP000280726">
    <property type="component" value="Unassembled WGS sequence"/>
</dbReference>
<dbReference type="AlphaFoldDB" id="A0A3N4Z8U3"/>
<accession>A0A3N4Z8U3</accession>
<dbReference type="Pfam" id="PF00075">
    <property type="entry name" value="RNase_H"/>
    <property type="match status" value="1"/>
</dbReference>
<evidence type="ECO:0000259" key="2">
    <source>
        <dbReference type="PROSITE" id="PS50879"/>
    </source>
</evidence>
<protein>
    <submittedName>
        <fullName evidence="3">RNase H superfamily protein</fullName>
    </submittedName>
</protein>
<name>A0A3N4Z8U3_9MICO</name>
<dbReference type="EMBL" id="RKRA01000001">
    <property type="protein sequence ID" value="RPF28326.1"/>
    <property type="molecule type" value="Genomic_DNA"/>
</dbReference>
<evidence type="ECO:0000256" key="1">
    <source>
        <dbReference type="SAM" id="MobiDB-lite"/>
    </source>
</evidence>
<dbReference type="InterPro" id="IPR036397">
    <property type="entry name" value="RNaseH_sf"/>
</dbReference>
<evidence type="ECO:0000313" key="4">
    <source>
        <dbReference type="Proteomes" id="UP000280726"/>
    </source>
</evidence>
<gene>
    <name evidence="3" type="ORF">EDD32_2850</name>
</gene>
<dbReference type="SUPFAM" id="SSF53098">
    <property type="entry name" value="Ribonuclease H-like"/>
    <property type="match status" value="1"/>
</dbReference>
<reference evidence="3 4" key="1">
    <citation type="submission" date="2018-11" db="EMBL/GenBank/DDBJ databases">
        <title>Sequencing the genomes of 1000 actinobacteria strains.</title>
        <authorList>
            <person name="Klenk H.-P."/>
        </authorList>
    </citation>
    <scope>NUCLEOTIDE SEQUENCE [LARGE SCALE GENOMIC DNA]</scope>
    <source>
        <strain evidence="3 4">DSM 14418</strain>
    </source>
</reference>
<dbReference type="GO" id="GO:0003676">
    <property type="term" value="F:nucleic acid binding"/>
    <property type="evidence" value="ECO:0007669"/>
    <property type="project" value="InterPro"/>
</dbReference>
<dbReference type="InterPro" id="IPR002156">
    <property type="entry name" value="RNaseH_domain"/>
</dbReference>
<dbReference type="RefSeq" id="WP_123918467.1">
    <property type="nucleotide sequence ID" value="NZ_RKRA01000001.1"/>
</dbReference>
<feature type="domain" description="RNase H type-1" evidence="2">
    <location>
        <begin position="111"/>
        <end position="254"/>
    </location>
</feature>
<sequence length="258" mass="27746">METWATQEELGRRLGVDTQAAGELLISAGLKVGREATPDALSRGLAAPDVSPLGRPFLRWQTAEVLPLLEPLARRLQEAPAVPAARPSRTPAKRRSPATPPRATRPPATAPAAGTTFDAVIAVRAVADPDPGPTGWAYMNQRTRVTTTGAMPYATEKEGELLAVLHLLDHAPSEAHLLIRTDSEHLVKVATVWGPTWHRNGWKQRDGQRPEDLALVEPLLTTIAKRAGRARFGLADSGDEFIVAATRSALEAAHQESS</sequence>
<keyword evidence="4" id="KW-1185">Reference proteome</keyword>
<dbReference type="GO" id="GO:0004523">
    <property type="term" value="F:RNA-DNA hybrid ribonuclease activity"/>
    <property type="evidence" value="ECO:0007669"/>
    <property type="project" value="InterPro"/>
</dbReference>